<name>A0A1G9N7N4_9FIRM</name>
<protein>
    <submittedName>
        <fullName evidence="3">Acetyl esterase/lipase</fullName>
    </submittedName>
</protein>
<dbReference type="AlphaFoldDB" id="A0A1G9N7N4"/>
<feature type="domain" description="BD-FAE-like" evidence="2">
    <location>
        <begin position="23"/>
        <end position="235"/>
    </location>
</feature>
<accession>A0A1G9N7N4</accession>
<dbReference type="InterPro" id="IPR029058">
    <property type="entry name" value="AB_hydrolase_fold"/>
</dbReference>
<evidence type="ECO:0000313" key="3">
    <source>
        <dbReference type="EMBL" id="SDL82488.1"/>
    </source>
</evidence>
<evidence type="ECO:0000313" key="4">
    <source>
        <dbReference type="Proteomes" id="UP000214880"/>
    </source>
</evidence>
<keyword evidence="4" id="KW-1185">Reference proteome</keyword>
<proteinExistence type="predicted"/>
<dbReference type="PANTHER" id="PTHR48081:SF6">
    <property type="entry name" value="PEPTIDASE S9 PROLYL OLIGOPEPTIDASE CATALYTIC DOMAIN-CONTAINING PROTEIN"/>
    <property type="match status" value="1"/>
</dbReference>
<gene>
    <name evidence="3" type="ORF">SAMN04488502_101921</name>
</gene>
<dbReference type="PANTHER" id="PTHR48081">
    <property type="entry name" value="AB HYDROLASE SUPERFAMILY PROTEIN C4A8.06C"/>
    <property type="match status" value="1"/>
</dbReference>
<dbReference type="GO" id="GO:0016787">
    <property type="term" value="F:hydrolase activity"/>
    <property type="evidence" value="ECO:0007669"/>
    <property type="project" value="UniProtKB-KW"/>
</dbReference>
<keyword evidence="1" id="KW-0378">Hydrolase</keyword>
<dbReference type="STRING" id="146817.SAMN04488502_101921"/>
<dbReference type="EMBL" id="FNHB01000001">
    <property type="protein sequence ID" value="SDL82488.1"/>
    <property type="molecule type" value="Genomic_DNA"/>
</dbReference>
<dbReference type="InterPro" id="IPR049492">
    <property type="entry name" value="BD-FAE-like_dom"/>
</dbReference>
<dbReference type="InterPro" id="IPR050300">
    <property type="entry name" value="GDXG_lipolytic_enzyme"/>
</dbReference>
<dbReference type="Proteomes" id="UP000214880">
    <property type="component" value="Unassembled WGS sequence"/>
</dbReference>
<organism evidence="3 4">
    <name type="scientific">Dendrosporobacter quercicolus</name>
    <dbReference type="NCBI Taxonomy" id="146817"/>
    <lineage>
        <taxon>Bacteria</taxon>
        <taxon>Bacillati</taxon>
        <taxon>Bacillota</taxon>
        <taxon>Negativicutes</taxon>
        <taxon>Selenomonadales</taxon>
        <taxon>Sporomusaceae</taxon>
        <taxon>Dendrosporobacter</taxon>
    </lineage>
</organism>
<evidence type="ECO:0000256" key="1">
    <source>
        <dbReference type="ARBA" id="ARBA00022801"/>
    </source>
</evidence>
<dbReference type="SUPFAM" id="SSF53474">
    <property type="entry name" value="alpha/beta-Hydrolases"/>
    <property type="match status" value="1"/>
</dbReference>
<dbReference type="OrthoDB" id="9794725at2"/>
<reference evidence="3 4" key="1">
    <citation type="submission" date="2016-10" db="EMBL/GenBank/DDBJ databases">
        <authorList>
            <person name="de Groot N.N."/>
        </authorList>
    </citation>
    <scope>NUCLEOTIDE SEQUENCE [LARGE SCALE GENOMIC DNA]</scope>
    <source>
        <strain evidence="3 4">DSM 1736</strain>
    </source>
</reference>
<dbReference type="Pfam" id="PF20434">
    <property type="entry name" value="BD-FAE"/>
    <property type="match status" value="1"/>
</dbReference>
<evidence type="ECO:0000259" key="2">
    <source>
        <dbReference type="Pfam" id="PF20434"/>
    </source>
</evidence>
<sequence length="277" mass="29664">MGRMKIEQINIFPDRPGVTLTAYIPQGAADLPAMIVLPGGAYIACAPGEGEPVARFFAERGFAAFVLKYSTMYEGFAPARGEPVNKNVHFPGPLLDLGRAVLAIRERAEGWGVDGGKVALCGFSAGGHLAASYITGWNGPELAVLGVPPEQLRPSAAVLCYPVTDFGILRSQQAGEAILMVYQAIFGTSEPSPEQLALRSPARHVTDSAPPTFIWHTADDDRVPVQNSVVMADALERAGVPFELHIFDHGPHAAALSRGLPAEVWPDLAERFLKRTL</sequence>
<dbReference type="Gene3D" id="3.40.50.1820">
    <property type="entry name" value="alpha/beta hydrolase"/>
    <property type="match status" value="1"/>
</dbReference>